<dbReference type="Proteomes" id="UP000245119">
    <property type="component" value="Linkage Group LG14"/>
</dbReference>
<comment type="caution">
    <text evidence="1">The sequence shown here is derived from an EMBL/GenBank/DDBJ whole genome shotgun (WGS) entry which is preliminary data.</text>
</comment>
<name>A0A2T7NCC3_POMCA</name>
<organism evidence="1 2">
    <name type="scientific">Pomacea canaliculata</name>
    <name type="common">Golden apple snail</name>
    <dbReference type="NCBI Taxonomy" id="400727"/>
    <lineage>
        <taxon>Eukaryota</taxon>
        <taxon>Metazoa</taxon>
        <taxon>Spiralia</taxon>
        <taxon>Lophotrochozoa</taxon>
        <taxon>Mollusca</taxon>
        <taxon>Gastropoda</taxon>
        <taxon>Caenogastropoda</taxon>
        <taxon>Architaenioglossa</taxon>
        <taxon>Ampullarioidea</taxon>
        <taxon>Ampullariidae</taxon>
        <taxon>Pomacea</taxon>
    </lineage>
</organism>
<proteinExistence type="predicted"/>
<evidence type="ECO:0000313" key="1">
    <source>
        <dbReference type="EMBL" id="PVD18805.1"/>
    </source>
</evidence>
<accession>A0A2T7NCC3</accession>
<gene>
    <name evidence="1" type="ORF">C0Q70_21358</name>
</gene>
<evidence type="ECO:0000313" key="2">
    <source>
        <dbReference type="Proteomes" id="UP000245119"/>
    </source>
</evidence>
<dbReference type="AlphaFoldDB" id="A0A2T7NCC3"/>
<protein>
    <submittedName>
        <fullName evidence="1">Uncharacterized protein</fullName>
    </submittedName>
</protein>
<reference evidence="1 2" key="1">
    <citation type="submission" date="2018-04" db="EMBL/GenBank/DDBJ databases">
        <title>The genome of golden apple snail Pomacea canaliculata provides insight into stress tolerance and invasive adaptation.</title>
        <authorList>
            <person name="Liu C."/>
            <person name="Liu B."/>
            <person name="Ren Y."/>
            <person name="Zhang Y."/>
            <person name="Wang H."/>
            <person name="Li S."/>
            <person name="Jiang F."/>
            <person name="Yin L."/>
            <person name="Zhang G."/>
            <person name="Qian W."/>
            <person name="Fan W."/>
        </authorList>
    </citation>
    <scope>NUCLEOTIDE SEQUENCE [LARGE SCALE GENOMIC DNA]</scope>
    <source>
        <strain evidence="1">SZHN2017</strain>
        <tissue evidence="1">Muscle</tissue>
    </source>
</reference>
<sequence length="386" mass="42606">MGECVSYLMFAVSACAVMLPPCIDRAAYGFELSFFRVNGSKMSRSPRERRALARERETVTDVTWSAATEAKGLTSLTRGSSCLGVAMAQTMPAAVKLWIERMAVLLLNADDRLTLSRAVDALYQVTGVMGSRKNDFKDLEEVAVQADGQTKEMKQLLLFLAVCGCCLQTCHAQGCGPSLYSQVTKCFTSNSLELSINATQQDTQTLLEEVKTINPVIACQHREEYQKAMTCSTTSLRDCLESSGMGGFLPDLDLLQEGIKVMCSRVDEFDGDCFKAKYPDIVACGQQILHQLDKEGQQAGDLNDVICLSVDINYDCTKYHLQSCNRSTADIYLQQLDEYSLPVACKERNPARPSRQPYVSSSNQSSSLPLCYLSALLVAMSHRWSL</sequence>
<dbReference type="EMBL" id="PZQS01000014">
    <property type="protein sequence ID" value="PVD18805.1"/>
    <property type="molecule type" value="Genomic_DNA"/>
</dbReference>
<keyword evidence="2" id="KW-1185">Reference proteome</keyword>